<dbReference type="RefSeq" id="WP_136792149.1">
    <property type="nucleotide sequence ID" value="NZ_SWAU01000062.1"/>
</dbReference>
<comment type="caution">
    <text evidence="1">The sequence shown here is derived from an EMBL/GenBank/DDBJ whole genome shotgun (WGS) entry which is preliminary data.</text>
</comment>
<proteinExistence type="predicted"/>
<evidence type="ECO:0000313" key="2">
    <source>
        <dbReference type="Proteomes" id="UP000306340"/>
    </source>
</evidence>
<sequence>MDGGTEAIRQRVEAVRNLGIAIAHCDRRDAVLILAAALDDLSGGAPAPAFVDAEGEAAIWAEAASPVELEACFLACLPKLEAGPLIRNAKKRLFMALWDSFSEGDRAAFLKRVCRK</sequence>
<name>A0A4U0Z662_9RHOB</name>
<reference evidence="1 2" key="1">
    <citation type="submission" date="2019-04" db="EMBL/GenBank/DDBJ databases">
        <title>Crypto-aerobic microbial life in anoxic (sulfidic) marine sediments.</title>
        <authorList>
            <person name="Bhattacharya S."/>
            <person name="Roy C."/>
            <person name="Mondal N."/>
            <person name="Sarkar J."/>
            <person name="Mandal S."/>
            <person name="Rameez M.J."/>
            <person name="Ghosh W."/>
        </authorList>
    </citation>
    <scope>NUCLEOTIDE SEQUENCE [LARGE SCALE GENOMIC DNA]</scope>
    <source>
        <strain evidence="1 2">SBBC</strain>
    </source>
</reference>
<gene>
    <name evidence="1" type="ORF">FAZ78_08455</name>
</gene>
<protein>
    <submittedName>
        <fullName evidence="1">Uncharacterized protein</fullName>
    </submittedName>
</protein>
<accession>A0A4U0Z662</accession>
<dbReference type="EMBL" id="SWAU01000062">
    <property type="protein sequence ID" value="TKA97013.1"/>
    <property type="molecule type" value="Genomic_DNA"/>
</dbReference>
<dbReference type="AlphaFoldDB" id="A0A4U0Z662"/>
<dbReference type="Proteomes" id="UP000306340">
    <property type="component" value="Unassembled WGS sequence"/>
</dbReference>
<evidence type="ECO:0000313" key="1">
    <source>
        <dbReference type="EMBL" id="TKA97013.1"/>
    </source>
</evidence>
<organism evidence="1 2">
    <name type="scientific">Cereibacter changlensis</name>
    <dbReference type="NCBI Taxonomy" id="402884"/>
    <lineage>
        <taxon>Bacteria</taxon>
        <taxon>Pseudomonadati</taxon>
        <taxon>Pseudomonadota</taxon>
        <taxon>Alphaproteobacteria</taxon>
        <taxon>Rhodobacterales</taxon>
        <taxon>Paracoccaceae</taxon>
        <taxon>Cereibacter</taxon>
    </lineage>
</organism>